<name>A0ABP0E5L3_9ASCO</name>
<sequence length="197" mass="21599">MFGSLFQGVYVPQWTHVFGKGHSYALNVEHSQDVHGKGAVFGNTDVREQLSLIGCVVVGSQEKVLVDFGNVYKLVGKLQSLFVHQRVTVLDFENKQTLDVFHKHSNQVGSETQDLEDRDLTFGLLGCPTSRGIVERGQILVNVLTEIGLCQKLVLVPVPKTDVVVPTSGNKSFAIDVQTQSKLVVAEIQCLTTYSLG</sequence>
<evidence type="ECO:0000313" key="2">
    <source>
        <dbReference type="Proteomes" id="UP001497600"/>
    </source>
</evidence>
<proteinExistence type="predicted"/>
<dbReference type="EMBL" id="OZ004253">
    <property type="protein sequence ID" value="CAK7892725.1"/>
    <property type="molecule type" value="Genomic_DNA"/>
</dbReference>
<dbReference type="Proteomes" id="UP001497600">
    <property type="component" value="Chromosome A"/>
</dbReference>
<accession>A0ABP0E5L3</accession>
<keyword evidence="2" id="KW-1185">Reference proteome</keyword>
<gene>
    <name evidence="1" type="ORF">CAAN4_A04192</name>
</gene>
<evidence type="ECO:0000313" key="1">
    <source>
        <dbReference type="EMBL" id="CAK7892725.1"/>
    </source>
</evidence>
<protein>
    <submittedName>
        <fullName evidence="1">Uncharacterized protein</fullName>
    </submittedName>
</protein>
<organism evidence="1 2">
    <name type="scientific">[Candida] anglica</name>
    <dbReference type="NCBI Taxonomy" id="148631"/>
    <lineage>
        <taxon>Eukaryota</taxon>
        <taxon>Fungi</taxon>
        <taxon>Dikarya</taxon>
        <taxon>Ascomycota</taxon>
        <taxon>Saccharomycotina</taxon>
        <taxon>Pichiomycetes</taxon>
        <taxon>Debaryomycetaceae</taxon>
        <taxon>Kurtzmaniella</taxon>
    </lineage>
</organism>
<reference evidence="1 2" key="1">
    <citation type="submission" date="2024-01" db="EMBL/GenBank/DDBJ databases">
        <authorList>
            <consortium name="Genoscope - CEA"/>
            <person name="William W."/>
        </authorList>
    </citation>
    <scope>NUCLEOTIDE SEQUENCE [LARGE SCALE GENOMIC DNA]</scope>
    <source>
        <strain evidence="1 2">29B2s-10</strain>
    </source>
</reference>